<feature type="compositionally biased region" description="Basic and acidic residues" evidence="1">
    <location>
        <begin position="148"/>
        <end position="160"/>
    </location>
</feature>
<proteinExistence type="predicted"/>
<dbReference type="AlphaFoldDB" id="A0A7S4K5T6"/>
<evidence type="ECO:0000256" key="1">
    <source>
        <dbReference type="SAM" id="MobiDB-lite"/>
    </source>
</evidence>
<feature type="region of interest" description="Disordered" evidence="1">
    <location>
        <begin position="130"/>
        <end position="161"/>
    </location>
</feature>
<gene>
    <name evidence="2" type="ORF">OAUR00152_LOCUS39715</name>
</gene>
<sequence>MEFTNKTDYQAGDVSKEIFRRVRSGDYTVEDILLLCRILVTMGVSLSPVAASLPGKLLVEMLDFSLVQDLGGRFVGAITLELDRRMKQAVTGDASYELGDMTKNAFLKFIDKDEYKFGDITKTVLERVEESEKSGNTNKPKTFAESAGTKETEKVRRDEQETVDVLDLDPKILEELLDWDKAMIQQEAKTE</sequence>
<evidence type="ECO:0000313" key="2">
    <source>
        <dbReference type="EMBL" id="CAE2284756.1"/>
    </source>
</evidence>
<protein>
    <submittedName>
        <fullName evidence="2">Uncharacterized protein</fullName>
    </submittedName>
</protein>
<organism evidence="2">
    <name type="scientific">Odontella aurita</name>
    <dbReference type="NCBI Taxonomy" id="265563"/>
    <lineage>
        <taxon>Eukaryota</taxon>
        <taxon>Sar</taxon>
        <taxon>Stramenopiles</taxon>
        <taxon>Ochrophyta</taxon>
        <taxon>Bacillariophyta</taxon>
        <taxon>Mediophyceae</taxon>
        <taxon>Biddulphiophycidae</taxon>
        <taxon>Eupodiscales</taxon>
        <taxon>Odontellaceae</taxon>
        <taxon>Odontella</taxon>
    </lineage>
</organism>
<dbReference type="EMBL" id="HBKQ01058107">
    <property type="protein sequence ID" value="CAE2284756.1"/>
    <property type="molecule type" value="Transcribed_RNA"/>
</dbReference>
<accession>A0A7S4K5T6</accession>
<name>A0A7S4K5T6_9STRA</name>
<reference evidence="2" key="1">
    <citation type="submission" date="2021-01" db="EMBL/GenBank/DDBJ databases">
        <authorList>
            <person name="Corre E."/>
            <person name="Pelletier E."/>
            <person name="Niang G."/>
            <person name="Scheremetjew M."/>
            <person name="Finn R."/>
            <person name="Kale V."/>
            <person name="Holt S."/>
            <person name="Cochrane G."/>
            <person name="Meng A."/>
            <person name="Brown T."/>
            <person name="Cohen L."/>
        </authorList>
    </citation>
    <scope>NUCLEOTIDE SEQUENCE</scope>
    <source>
        <strain evidence="2">Isolate 1302-5</strain>
    </source>
</reference>